<dbReference type="PANTHER" id="PTHR42756:SF1">
    <property type="entry name" value="TRANSCRIPTIONAL REPRESSOR OF EMRAB OPERON"/>
    <property type="match status" value="1"/>
</dbReference>
<dbReference type="Gene3D" id="1.10.10.10">
    <property type="entry name" value="Winged helix-like DNA-binding domain superfamily/Winged helix DNA-binding domain"/>
    <property type="match status" value="1"/>
</dbReference>
<keyword evidence="2" id="KW-0238">DNA-binding</keyword>
<evidence type="ECO:0000256" key="3">
    <source>
        <dbReference type="ARBA" id="ARBA00023163"/>
    </source>
</evidence>
<evidence type="ECO:0000313" key="6">
    <source>
        <dbReference type="Proteomes" id="UP000094936"/>
    </source>
</evidence>
<dbReference type="STRING" id="1080227.A8L45_00250"/>
<organism evidence="5 6">
    <name type="scientific">Veronia pacifica</name>
    <dbReference type="NCBI Taxonomy" id="1080227"/>
    <lineage>
        <taxon>Bacteria</taxon>
        <taxon>Pseudomonadati</taxon>
        <taxon>Pseudomonadota</taxon>
        <taxon>Gammaproteobacteria</taxon>
        <taxon>Vibrionales</taxon>
        <taxon>Vibrionaceae</taxon>
        <taxon>Veronia</taxon>
    </lineage>
</organism>
<proteinExistence type="predicted"/>
<comment type="caution">
    <text evidence="5">The sequence shown here is derived from an EMBL/GenBank/DDBJ whole genome shotgun (WGS) entry which is preliminary data.</text>
</comment>
<dbReference type="Proteomes" id="UP000094936">
    <property type="component" value="Unassembled WGS sequence"/>
</dbReference>
<accession>A0A1C3ESX2</accession>
<dbReference type="PANTHER" id="PTHR42756">
    <property type="entry name" value="TRANSCRIPTIONAL REGULATOR, MARR"/>
    <property type="match status" value="1"/>
</dbReference>
<evidence type="ECO:0000256" key="1">
    <source>
        <dbReference type="ARBA" id="ARBA00023015"/>
    </source>
</evidence>
<sequence>MDMQNSIGSLCRLIGMKTSHRFHEILSTQGINLTPEQIFVIYSIGKSGQLHQSELIELIYFASEKSKISRIVQSLVEADLINRHEDTQDRRAKVLSLTESGTKVNTMLNQITHKSIDFYRSIMTDDELLHLQNTLKKVLNAL</sequence>
<dbReference type="GO" id="GO:0003677">
    <property type="term" value="F:DNA binding"/>
    <property type="evidence" value="ECO:0007669"/>
    <property type="project" value="UniProtKB-KW"/>
</dbReference>
<evidence type="ECO:0000259" key="4">
    <source>
        <dbReference type="PROSITE" id="PS50995"/>
    </source>
</evidence>
<evidence type="ECO:0000313" key="5">
    <source>
        <dbReference type="EMBL" id="ODA36304.1"/>
    </source>
</evidence>
<evidence type="ECO:0000256" key="2">
    <source>
        <dbReference type="ARBA" id="ARBA00023125"/>
    </source>
</evidence>
<dbReference type="AlphaFoldDB" id="A0A1C3ESX2"/>
<reference evidence="5 6" key="1">
    <citation type="submission" date="2016-05" db="EMBL/GenBank/DDBJ databases">
        <title>Genomic Taxonomy of the Vibrionaceae.</title>
        <authorList>
            <person name="Gomez-Gil B."/>
            <person name="Enciso-Ibarra J."/>
        </authorList>
    </citation>
    <scope>NUCLEOTIDE SEQUENCE [LARGE SCALE GENOMIC DNA]</scope>
    <source>
        <strain evidence="5 6">CAIM 1920</strain>
    </source>
</reference>
<dbReference type="Pfam" id="PF01047">
    <property type="entry name" value="MarR"/>
    <property type="match status" value="1"/>
</dbReference>
<dbReference type="InterPro" id="IPR036388">
    <property type="entry name" value="WH-like_DNA-bd_sf"/>
</dbReference>
<keyword evidence="3" id="KW-0804">Transcription</keyword>
<dbReference type="PRINTS" id="PR00598">
    <property type="entry name" value="HTHMARR"/>
</dbReference>
<protein>
    <recommendedName>
        <fullName evidence="4">HTH marR-type domain-containing protein</fullName>
    </recommendedName>
</protein>
<name>A0A1C3ESX2_9GAMM</name>
<feature type="domain" description="HTH marR-type" evidence="4">
    <location>
        <begin position="1"/>
        <end position="140"/>
    </location>
</feature>
<dbReference type="EMBL" id="LYBM01000001">
    <property type="protein sequence ID" value="ODA36304.1"/>
    <property type="molecule type" value="Genomic_DNA"/>
</dbReference>
<keyword evidence="6" id="KW-1185">Reference proteome</keyword>
<gene>
    <name evidence="5" type="ORF">A8L45_00250</name>
</gene>
<dbReference type="InterPro" id="IPR000835">
    <property type="entry name" value="HTH_MarR-typ"/>
</dbReference>
<dbReference type="PROSITE" id="PS50995">
    <property type="entry name" value="HTH_MARR_2"/>
    <property type="match status" value="1"/>
</dbReference>
<dbReference type="InterPro" id="IPR036390">
    <property type="entry name" value="WH_DNA-bd_sf"/>
</dbReference>
<keyword evidence="1" id="KW-0805">Transcription regulation</keyword>
<dbReference type="GO" id="GO:0003700">
    <property type="term" value="F:DNA-binding transcription factor activity"/>
    <property type="evidence" value="ECO:0007669"/>
    <property type="project" value="InterPro"/>
</dbReference>
<dbReference type="SUPFAM" id="SSF46785">
    <property type="entry name" value="Winged helix' DNA-binding domain"/>
    <property type="match status" value="1"/>
</dbReference>
<dbReference type="SMART" id="SM00347">
    <property type="entry name" value="HTH_MARR"/>
    <property type="match status" value="1"/>
</dbReference>